<dbReference type="AlphaFoldDB" id="A0AA88X7M2"/>
<protein>
    <submittedName>
        <fullName evidence="4">Uncharacterized protein</fullName>
    </submittedName>
</protein>
<dbReference type="InterPro" id="IPR003690">
    <property type="entry name" value="MTERF"/>
</dbReference>
<sequence length="251" mass="28100">MDISLAVAGCGFKLSVRGRASELRNSSSTFSQLLPSDVSGTTFEHLFTISRLIRSSGLHQEIAISSLNSSNQHSLTVSYLINSCGLSPEAAISVSKKVQFKTLERPNSVLALLRNHGFTKTQIAQFVEVHPSFLLSDPEKTLSPKLQFLQSVGFSNRDLARILTLNPEILNRSLEKHMIPNYNILKSVVQSDERIFAVLRRARWAFQTDYKTYLIPNIAFLREHGVPESCIVSLLTNHPDVYENMITLVKL</sequence>
<dbReference type="Pfam" id="PF02536">
    <property type="entry name" value="mTERF"/>
    <property type="match status" value="1"/>
</dbReference>
<dbReference type="SMART" id="SM00733">
    <property type="entry name" value="Mterf"/>
    <property type="match status" value="3"/>
</dbReference>
<evidence type="ECO:0000256" key="3">
    <source>
        <dbReference type="ARBA" id="ARBA00022946"/>
    </source>
</evidence>
<comment type="caution">
    <text evidence="4">The sequence shown here is derived from an EMBL/GenBank/DDBJ whole genome shotgun (WGS) entry which is preliminary data.</text>
</comment>
<keyword evidence="2" id="KW-0806">Transcription termination</keyword>
<reference evidence="4" key="1">
    <citation type="submission" date="2022-12" db="EMBL/GenBank/DDBJ databases">
        <title>Draft genome assemblies for two species of Escallonia (Escalloniales).</title>
        <authorList>
            <person name="Chanderbali A."/>
            <person name="Dervinis C."/>
            <person name="Anghel I."/>
            <person name="Soltis D."/>
            <person name="Soltis P."/>
            <person name="Zapata F."/>
        </authorList>
    </citation>
    <scope>NUCLEOTIDE SEQUENCE</scope>
    <source>
        <strain evidence="4">UCBG64.0493</strain>
        <tissue evidence="4">Leaf</tissue>
    </source>
</reference>
<dbReference type="Proteomes" id="UP001188597">
    <property type="component" value="Unassembled WGS sequence"/>
</dbReference>
<evidence type="ECO:0000313" key="5">
    <source>
        <dbReference type="Proteomes" id="UP001188597"/>
    </source>
</evidence>
<evidence type="ECO:0000256" key="1">
    <source>
        <dbReference type="ARBA" id="ARBA00007692"/>
    </source>
</evidence>
<name>A0AA88X7M2_9ASTE</name>
<dbReference type="InterPro" id="IPR038538">
    <property type="entry name" value="MTERF_sf"/>
</dbReference>
<evidence type="ECO:0000313" key="4">
    <source>
        <dbReference type="EMBL" id="KAK3041467.1"/>
    </source>
</evidence>
<gene>
    <name evidence="4" type="ORF">RJ639_000444</name>
</gene>
<dbReference type="GO" id="GO:0006353">
    <property type="term" value="P:DNA-templated transcription termination"/>
    <property type="evidence" value="ECO:0007669"/>
    <property type="project" value="UniProtKB-KW"/>
</dbReference>
<accession>A0AA88X7M2</accession>
<comment type="similarity">
    <text evidence="1">Belongs to the mTERF family.</text>
</comment>
<dbReference type="PANTHER" id="PTHR13068:SF166">
    <property type="entry name" value="TRANSCRIPTION TERMINATION FACTOR MTERF15, MITOCHONDRIAL-LIKE"/>
    <property type="match status" value="1"/>
</dbReference>
<dbReference type="PANTHER" id="PTHR13068">
    <property type="entry name" value="CGI-12 PROTEIN-RELATED"/>
    <property type="match status" value="1"/>
</dbReference>
<evidence type="ECO:0000256" key="2">
    <source>
        <dbReference type="ARBA" id="ARBA00022472"/>
    </source>
</evidence>
<organism evidence="4 5">
    <name type="scientific">Escallonia herrerae</name>
    <dbReference type="NCBI Taxonomy" id="1293975"/>
    <lineage>
        <taxon>Eukaryota</taxon>
        <taxon>Viridiplantae</taxon>
        <taxon>Streptophyta</taxon>
        <taxon>Embryophyta</taxon>
        <taxon>Tracheophyta</taxon>
        <taxon>Spermatophyta</taxon>
        <taxon>Magnoliopsida</taxon>
        <taxon>eudicotyledons</taxon>
        <taxon>Gunneridae</taxon>
        <taxon>Pentapetalae</taxon>
        <taxon>asterids</taxon>
        <taxon>campanulids</taxon>
        <taxon>Escalloniales</taxon>
        <taxon>Escalloniaceae</taxon>
        <taxon>Escallonia</taxon>
    </lineage>
</organism>
<keyword evidence="3" id="KW-0809">Transit peptide</keyword>
<keyword evidence="2" id="KW-0804">Transcription</keyword>
<keyword evidence="2" id="KW-0805">Transcription regulation</keyword>
<proteinExistence type="inferred from homology"/>
<dbReference type="EMBL" id="JAVXUP010000034">
    <property type="protein sequence ID" value="KAK3041467.1"/>
    <property type="molecule type" value="Genomic_DNA"/>
</dbReference>
<dbReference type="GO" id="GO:0003676">
    <property type="term" value="F:nucleic acid binding"/>
    <property type="evidence" value="ECO:0007669"/>
    <property type="project" value="InterPro"/>
</dbReference>
<dbReference type="Gene3D" id="1.25.70.10">
    <property type="entry name" value="Transcription termination factor 3, mitochondrial"/>
    <property type="match status" value="1"/>
</dbReference>
<keyword evidence="5" id="KW-1185">Reference proteome</keyword>